<keyword evidence="3" id="KW-1185">Reference proteome</keyword>
<protein>
    <submittedName>
        <fullName evidence="2">Uncharacterized protein</fullName>
    </submittedName>
</protein>
<dbReference type="EMBL" id="WOWS01000006">
    <property type="protein sequence ID" value="MUU79551.1"/>
    <property type="molecule type" value="Genomic_DNA"/>
</dbReference>
<evidence type="ECO:0000256" key="1">
    <source>
        <dbReference type="SAM" id="SignalP"/>
    </source>
</evidence>
<dbReference type="PROSITE" id="PS51257">
    <property type="entry name" value="PROKAR_LIPOPROTEIN"/>
    <property type="match status" value="1"/>
</dbReference>
<gene>
    <name evidence="2" type="ORF">GN138_13930</name>
</gene>
<accession>A0A6L6UB09</accession>
<sequence>MKRIVYVLFFALIVSACSLDKDDNLQATSSNFYALTVGNQWVYKNYKYNTATEDYEDTGVVDSVSIIGTETINGNVYYNFKRVTTGNEEGITYCNPNGEHYELLRDSLGYLINDGGLIKYANNDFTERTMSQQNWGTIYDQLIALDNEITVEAGTFESTYTQRYVILSNGEQANGLDHFYYADGFGLIFDTTSFVSGDIPIIKRRLDSYVIK</sequence>
<evidence type="ECO:0000313" key="3">
    <source>
        <dbReference type="Proteomes" id="UP000478208"/>
    </source>
</evidence>
<proteinExistence type="predicted"/>
<feature type="chain" id="PRO_5026789943" evidence="1">
    <location>
        <begin position="21"/>
        <end position="212"/>
    </location>
</feature>
<dbReference type="RefSeq" id="WP_157364615.1">
    <property type="nucleotide sequence ID" value="NZ_WOWS01000006.1"/>
</dbReference>
<dbReference type="AlphaFoldDB" id="A0A6L6UB09"/>
<feature type="signal peptide" evidence="1">
    <location>
        <begin position="1"/>
        <end position="20"/>
    </location>
</feature>
<reference evidence="2 3" key="1">
    <citation type="submission" date="2019-12" db="EMBL/GenBank/DDBJ databases">
        <authorList>
            <person name="Li J."/>
        </authorList>
    </citation>
    <scope>NUCLEOTIDE SEQUENCE [LARGE SCALE GENOMIC DNA]</scope>
    <source>
        <strain evidence="2 3">HL2-2</strain>
    </source>
</reference>
<comment type="caution">
    <text evidence="2">The sequence shown here is derived from an EMBL/GenBank/DDBJ whole genome shotgun (WGS) entry which is preliminary data.</text>
</comment>
<keyword evidence="1" id="KW-0732">Signal</keyword>
<name>A0A6L6UB09_9FLAO</name>
<organism evidence="2 3">
    <name type="scientific">Winogradskyella endarachnes</name>
    <dbReference type="NCBI Taxonomy" id="2681965"/>
    <lineage>
        <taxon>Bacteria</taxon>
        <taxon>Pseudomonadati</taxon>
        <taxon>Bacteroidota</taxon>
        <taxon>Flavobacteriia</taxon>
        <taxon>Flavobacteriales</taxon>
        <taxon>Flavobacteriaceae</taxon>
        <taxon>Winogradskyella</taxon>
    </lineage>
</organism>
<dbReference type="Proteomes" id="UP000478208">
    <property type="component" value="Unassembled WGS sequence"/>
</dbReference>
<evidence type="ECO:0000313" key="2">
    <source>
        <dbReference type="EMBL" id="MUU79551.1"/>
    </source>
</evidence>